<protein>
    <submittedName>
        <fullName evidence="2">MJ0570-related uncharacterized domain protein</fullName>
    </submittedName>
</protein>
<feature type="domain" description="Diphthamide synthase" evidence="1">
    <location>
        <begin position="6"/>
        <end position="203"/>
    </location>
</feature>
<dbReference type="PANTHER" id="PTHR12196">
    <property type="entry name" value="DOMAIN OF UNKNOWN FUNCTION 71 DUF71 -CONTAINING PROTEIN"/>
    <property type="match status" value="1"/>
</dbReference>
<dbReference type="GO" id="GO:0017178">
    <property type="term" value="F:diphthine-ammonia ligase activity"/>
    <property type="evidence" value="ECO:0007669"/>
    <property type="project" value="TreeGrafter"/>
</dbReference>
<sequence>MKKFCLSYSSGKDCLLAMDRLVQAGNQPVALVTTLSDEINRSWFHGIPISVLEAAAEALDLPLVISHNNETNYTEKVVEALQETKKLGAETVCFGDIDIEQNGAWDRQVALSAGLEPQLPLWQENREALVKEFLAKGYTAIIKTVSKEAGIPIKFLGEPLNETFITYLKEHQLDICGENGEYHTLVIDGPLFKKRLNYYTSGIYESPYAYSLIIDA</sequence>
<comment type="caution">
    <text evidence="2">The sequence shown here is derived from an EMBL/GenBank/DDBJ whole genome shotgun (WGS) entry which is preliminary data.</text>
</comment>
<proteinExistence type="predicted"/>
<evidence type="ECO:0000313" key="3">
    <source>
        <dbReference type="Proteomes" id="UP000004846"/>
    </source>
</evidence>
<dbReference type="AlphaFoldDB" id="A0A125W2H0"/>
<dbReference type="Gene3D" id="3.40.50.620">
    <property type="entry name" value="HUPs"/>
    <property type="match status" value="1"/>
</dbReference>
<dbReference type="GO" id="GO:0017183">
    <property type="term" value="P:protein histidyl modification to diphthamide"/>
    <property type="evidence" value="ECO:0007669"/>
    <property type="project" value="TreeGrafter"/>
</dbReference>
<dbReference type="HOGENOM" id="CLU_010289_1_0_9"/>
<dbReference type="EMBL" id="AEBR01000103">
    <property type="protein sequence ID" value="EFM81511.1"/>
    <property type="molecule type" value="Genomic_DNA"/>
</dbReference>
<dbReference type="InterPro" id="IPR014729">
    <property type="entry name" value="Rossmann-like_a/b/a_fold"/>
</dbReference>
<gene>
    <name evidence="2" type="ORF">HMPREF9498_02848</name>
</gene>
<dbReference type="SMR" id="A0A125W2H0"/>
<dbReference type="InterPro" id="IPR002761">
    <property type="entry name" value="Diphthami_syn_dom"/>
</dbReference>
<dbReference type="RefSeq" id="WP_002372215.1">
    <property type="nucleotide sequence ID" value="NZ_GL454487.1"/>
</dbReference>
<accession>A0A125W2H0</accession>
<evidence type="ECO:0000259" key="1">
    <source>
        <dbReference type="Pfam" id="PF01902"/>
    </source>
</evidence>
<dbReference type="GeneID" id="60894530"/>
<dbReference type="SUPFAM" id="SSF52402">
    <property type="entry name" value="Adenine nucleotide alpha hydrolases-like"/>
    <property type="match status" value="1"/>
</dbReference>
<dbReference type="Proteomes" id="UP000004846">
    <property type="component" value="Unassembled WGS sequence"/>
</dbReference>
<evidence type="ECO:0000313" key="2">
    <source>
        <dbReference type="EMBL" id="EFM81511.1"/>
    </source>
</evidence>
<name>A0A125W2H0_ENTFL</name>
<dbReference type="Pfam" id="PF01902">
    <property type="entry name" value="Diphthami_syn_2"/>
    <property type="match status" value="1"/>
</dbReference>
<dbReference type="InterPro" id="IPR030662">
    <property type="entry name" value="DPH6/MJ0570"/>
</dbReference>
<dbReference type="PANTHER" id="PTHR12196:SF2">
    <property type="entry name" value="DIPHTHINE--AMMONIA LIGASE"/>
    <property type="match status" value="1"/>
</dbReference>
<dbReference type="NCBIfam" id="TIGR00290">
    <property type="entry name" value="MJ0570_dom"/>
    <property type="match status" value="1"/>
</dbReference>
<reference evidence="2 3" key="1">
    <citation type="submission" date="2010-07" db="EMBL/GenBank/DDBJ databases">
        <authorList>
            <person name="Sid Ahmed O."/>
        </authorList>
    </citation>
    <scope>NUCLEOTIDE SEQUENCE [LARGE SCALE GENOMIC DNA]</scope>
    <source>
        <strain evidence="2 3">TX4248</strain>
    </source>
</reference>
<dbReference type="Gene3D" id="3.90.1490.10">
    <property type="entry name" value="putative n-type atp pyrophosphatase, domain 2"/>
    <property type="match status" value="1"/>
</dbReference>
<dbReference type="CDD" id="cd01994">
    <property type="entry name" value="AANH_PF0828-like"/>
    <property type="match status" value="1"/>
</dbReference>
<organism evidence="2 3">
    <name type="scientific">Enterococcus faecalis TX4248</name>
    <dbReference type="NCBI Taxonomy" id="749495"/>
    <lineage>
        <taxon>Bacteria</taxon>
        <taxon>Bacillati</taxon>
        <taxon>Bacillota</taxon>
        <taxon>Bacilli</taxon>
        <taxon>Lactobacillales</taxon>
        <taxon>Enterococcaceae</taxon>
        <taxon>Enterococcus</taxon>
    </lineage>
</organism>